<feature type="region of interest" description="Disordered" evidence="1">
    <location>
        <begin position="26"/>
        <end position="96"/>
    </location>
</feature>
<reference evidence="2" key="1">
    <citation type="journal article" date="2021" name="PeerJ">
        <title>Extensive microbial diversity within the chicken gut microbiome revealed by metagenomics and culture.</title>
        <authorList>
            <person name="Gilroy R."/>
            <person name="Ravi A."/>
            <person name="Getino M."/>
            <person name="Pursley I."/>
            <person name="Horton D.L."/>
            <person name="Alikhan N.F."/>
            <person name="Baker D."/>
            <person name="Gharbi K."/>
            <person name="Hall N."/>
            <person name="Watson M."/>
            <person name="Adriaenssens E.M."/>
            <person name="Foster-Nyarko E."/>
            <person name="Jarju S."/>
            <person name="Secka A."/>
            <person name="Antonio M."/>
            <person name="Oren A."/>
            <person name="Chaudhuri R.R."/>
            <person name="La Ragione R."/>
            <person name="Hildebrand F."/>
            <person name="Pallen M.J."/>
        </authorList>
    </citation>
    <scope>NUCLEOTIDE SEQUENCE</scope>
    <source>
        <strain evidence="2">USASDec5-558</strain>
    </source>
</reference>
<evidence type="ECO:0000313" key="2">
    <source>
        <dbReference type="EMBL" id="HIX56331.1"/>
    </source>
</evidence>
<protein>
    <submittedName>
        <fullName evidence="2">Uncharacterized protein</fullName>
    </submittedName>
</protein>
<reference evidence="2" key="2">
    <citation type="submission" date="2021-04" db="EMBL/GenBank/DDBJ databases">
        <authorList>
            <person name="Gilroy R."/>
        </authorList>
    </citation>
    <scope>NUCLEOTIDE SEQUENCE</scope>
    <source>
        <strain evidence="2">USASDec5-558</strain>
    </source>
</reference>
<name>A0A9D1WBT0_9GAMM</name>
<sequence>MSEFSAELYATALMLPPEFWLVSANDEQPSKNDLSAGGKSSEGNAFATGEDKRVSSTDHAGNADSVMSHREDRATEEGASKHLDPDKPSDPSDPQR</sequence>
<gene>
    <name evidence="2" type="ORF">H9850_02545</name>
</gene>
<proteinExistence type="predicted"/>
<dbReference type="AlphaFoldDB" id="A0A9D1WBT0"/>
<evidence type="ECO:0000256" key="1">
    <source>
        <dbReference type="SAM" id="MobiDB-lite"/>
    </source>
</evidence>
<comment type="caution">
    <text evidence="2">The sequence shown here is derived from an EMBL/GenBank/DDBJ whole genome shotgun (WGS) entry which is preliminary data.</text>
</comment>
<evidence type="ECO:0000313" key="3">
    <source>
        <dbReference type="Proteomes" id="UP000886829"/>
    </source>
</evidence>
<feature type="compositionally biased region" description="Basic and acidic residues" evidence="1">
    <location>
        <begin position="67"/>
        <end position="96"/>
    </location>
</feature>
<accession>A0A9D1WBT0</accession>
<dbReference type="EMBL" id="DXEV01000046">
    <property type="protein sequence ID" value="HIX56331.1"/>
    <property type="molecule type" value="Genomic_DNA"/>
</dbReference>
<organism evidence="2 3">
    <name type="scientific">Candidatus Anaerobiospirillum pullistercoris</name>
    <dbReference type="NCBI Taxonomy" id="2838452"/>
    <lineage>
        <taxon>Bacteria</taxon>
        <taxon>Pseudomonadati</taxon>
        <taxon>Pseudomonadota</taxon>
        <taxon>Gammaproteobacteria</taxon>
        <taxon>Aeromonadales</taxon>
        <taxon>Succinivibrionaceae</taxon>
        <taxon>Anaerobiospirillum</taxon>
    </lineage>
</organism>
<dbReference type="Proteomes" id="UP000886829">
    <property type="component" value="Unassembled WGS sequence"/>
</dbReference>